<gene>
    <name evidence="1" type="ORF">AAG570_001988</name>
</gene>
<organism evidence="1 2">
    <name type="scientific">Ranatra chinensis</name>
    <dbReference type="NCBI Taxonomy" id="642074"/>
    <lineage>
        <taxon>Eukaryota</taxon>
        <taxon>Metazoa</taxon>
        <taxon>Ecdysozoa</taxon>
        <taxon>Arthropoda</taxon>
        <taxon>Hexapoda</taxon>
        <taxon>Insecta</taxon>
        <taxon>Pterygota</taxon>
        <taxon>Neoptera</taxon>
        <taxon>Paraneoptera</taxon>
        <taxon>Hemiptera</taxon>
        <taxon>Heteroptera</taxon>
        <taxon>Panheteroptera</taxon>
        <taxon>Nepomorpha</taxon>
        <taxon>Nepidae</taxon>
        <taxon>Ranatrinae</taxon>
        <taxon>Ranatra</taxon>
    </lineage>
</organism>
<keyword evidence="2" id="KW-1185">Reference proteome</keyword>
<comment type="caution">
    <text evidence="1">The sequence shown here is derived from an EMBL/GenBank/DDBJ whole genome shotgun (WGS) entry which is preliminary data.</text>
</comment>
<reference evidence="1 2" key="1">
    <citation type="submission" date="2024-07" db="EMBL/GenBank/DDBJ databases">
        <title>Chromosome-level genome assembly of the water stick insect Ranatra chinensis (Heteroptera: Nepidae).</title>
        <authorList>
            <person name="Liu X."/>
        </authorList>
    </citation>
    <scope>NUCLEOTIDE SEQUENCE [LARGE SCALE GENOMIC DNA]</scope>
    <source>
        <strain evidence="1">Cailab_2021Rc</strain>
        <tissue evidence="1">Muscle</tissue>
    </source>
</reference>
<name>A0ABD0YA58_9HEMI</name>
<evidence type="ECO:0000313" key="1">
    <source>
        <dbReference type="EMBL" id="KAL1124218.1"/>
    </source>
</evidence>
<sequence>MASKRRNMFHKNKTQETTEKETATIVLISTGSGVWRSVYEKFTSSWVSSGVGRFRASFVIFVDAVTILLMQNVLKCRILYDCLLTGNTDRKLGWQSRCGGVCENGNPKRYHPSPVMSKIRNCGRIEAWNSIRLSASSPLIRHYFSRSQSSAAVTMFSYNNSRTQPPRPLPEGSWSIKSGRIPPCAGVHSGYQRPQEEFRGWTLDSDTSWGLWLET</sequence>
<protein>
    <submittedName>
        <fullName evidence="1">Uncharacterized protein</fullName>
    </submittedName>
</protein>
<dbReference type="Proteomes" id="UP001558652">
    <property type="component" value="Unassembled WGS sequence"/>
</dbReference>
<evidence type="ECO:0000313" key="2">
    <source>
        <dbReference type="Proteomes" id="UP001558652"/>
    </source>
</evidence>
<dbReference type="AlphaFoldDB" id="A0ABD0YA58"/>
<proteinExistence type="predicted"/>
<accession>A0ABD0YA58</accession>
<dbReference type="EMBL" id="JBFDAA010000011">
    <property type="protein sequence ID" value="KAL1124218.1"/>
    <property type="molecule type" value="Genomic_DNA"/>
</dbReference>